<dbReference type="OrthoDB" id="1778624at2"/>
<dbReference type="InterPro" id="IPR036569">
    <property type="entry name" value="RpiB_LacA_LacB_sf"/>
</dbReference>
<dbReference type="NCBIfam" id="NF004051">
    <property type="entry name" value="PRK05571.1"/>
    <property type="match status" value="1"/>
</dbReference>
<dbReference type="GO" id="GO:0009052">
    <property type="term" value="P:pentose-phosphate shunt, non-oxidative branch"/>
    <property type="evidence" value="ECO:0007669"/>
    <property type="project" value="TreeGrafter"/>
</dbReference>
<dbReference type="AlphaFoldDB" id="A0A2W1LS22"/>
<accession>A0A2W1LS22</accession>
<feature type="active site" description="Proton acceptor" evidence="3">
    <location>
        <position position="65"/>
    </location>
</feature>
<protein>
    <submittedName>
        <fullName evidence="5">Ribose 5-phosphate isomerase B</fullName>
    </submittedName>
</protein>
<sequence length="152" mass="16651">MKIAIGADHAGYRLKDEIVPMLREMGHEIEDFGCDCSQSVDYPDYAIPVCEAVTEGRAERGILICGTGIGMSIAANKMPGIRCALVHDMFSAKATREHNDTNVLAMGERVIGPGLAQEIVRIWIETPFSNGERHAGRIGKVKALEEKYTIHP</sequence>
<dbReference type="GO" id="GO:0004751">
    <property type="term" value="F:ribose-5-phosphate isomerase activity"/>
    <property type="evidence" value="ECO:0007669"/>
    <property type="project" value="TreeGrafter"/>
</dbReference>
<dbReference type="PANTHER" id="PTHR30345:SF0">
    <property type="entry name" value="DNA DAMAGE-REPAIR_TOLERATION PROTEIN DRT102"/>
    <property type="match status" value="1"/>
</dbReference>
<feature type="binding site" evidence="4">
    <location>
        <begin position="66"/>
        <end position="70"/>
    </location>
    <ligand>
        <name>D-ribulose 5-phosphate</name>
        <dbReference type="ChEBI" id="CHEBI:58121"/>
    </ligand>
</feature>
<evidence type="ECO:0000256" key="4">
    <source>
        <dbReference type="PIRSR" id="PIRSR005384-2"/>
    </source>
</evidence>
<dbReference type="SUPFAM" id="SSF89623">
    <property type="entry name" value="Ribose/Galactose isomerase RpiB/AlsB"/>
    <property type="match status" value="1"/>
</dbReference>
<dbReference type="GO" id="GO:0019316">
    <property type="term" value="P:D-allose catabolic process"/>
    <property type="evidence" value="ECO:0007669"/>
    <property type="project" value="TreeGrafter"/>
</dbReference>
<dbReference type="Proteomes" id="UP000249522">
    <property type="component" value="Unassembled WGS sequence"/>
</dbReference>
<feature type="binding site" evidence="4">
    <location>
        <begin position="8"/>
        <end position="9"/>
    </location>
    <ligand>
        <name>D-ribulose 5-phosphate</name>
        <dbReference type="ChEBI" id="CHEBI:58121"/>
    </ligand>
</feature>
<name>A0A2W1LS22_9BACL</name>
<dbReference type="NCBIfam" id="TIGR01120">
    <property type="entry name" value="rpiB"/>
    <property type="match status" value="1"/>
</dbReference>
<dbReference type="PIRSF" id="PIRSF005384">
    <property type="entry name" value="RpiB_LacA_B"/>
    <property type="match status" value="1"/>
</dbReference>
<organism evidence="5 6">
    <name type="scientific">Paenibacillus sambharensis</name>
    <dbReference type="NCBI Taxonomy" id="1803190"/>
    <lineage>
        <taxon>Bacteria</taxon>
        <taxon>Bacillati</taxon>
        <taxon>Bacillota</taxon>
        <taxon>Bacilli</taxon>
        <taxon>Bacillales</taxon>
        <taxon>Paenibacillaceae</taxon>
        <taxon>Paenibacillus</taxon>
    </lineage>
</organism>
<keyword evidence="2 5" id="KW-0413">Isomerase</keyword>
<gene>
    <name evidence="5" type="primary">rpiB</name>
    <name evidence="5" type="ORF">DNH61_00475</name>
</gene>
<dbReference type="RefSeq" id="WP_111144735.1">
    <property type="nucleotide sequence ID" value="NZ_QKRB01000006.1"/>
</dbReference>
<dbReference type="Pfam" id="PF02502">
    <property type="entry name" value="LacAB_rpiB"/>
    <property type="match status" value="1"/>
</dbReference>
<comment type="caution">
    <text evidence="5">The sequence shown here is derived from an EMBL/GenBank/DDBJ whole genome shotgun (WGS) entry which is preliminary data.</text>
</comment>
<feature type="active site" description="Proton donor" evidence="3">
    <location>
        <position position="98"/>
    </location>
</feature>
<reference evidence="5 6" key="1">
    <citation type="submission" date="2018-06" db="EMBL/GenBank/DDBJ databases">
        <title>Paenibacillus imtechensis sp. nov.</title>
        <authorList>
            <person name="Pinnaka A.K."/>
            <person name="Singh H."/>
            <person name="Kaur M."/>
        </authorList>
    </citation>
    <scope>NUCLEOTIDE SEQUENCE [LARGE SCALE GENOMIC DNA]</scope>
    <source>
        <strain evidence="5 6">SMB1</strain>
    </source>
</reference>
<feature type="binding site" evidence="4">
    <location>
        <position position="137"/>
    </location>
    <ligand>
        <name>D-ribulose 5-phosphate</name>
        <dbReference type="ChEBI" id="CHEBI:58121"/>
    </ligand>
</feature>
<proteinExistence type="inferred from homology"/>
<dbReference type="PANTHER" id="PTHR30345">
    <property type="entry name" value="RIBOSE-5-PHOSPHATE ISOMERASE B"/>
    <property type="match status" value="1"/>
</dbReference>
<feature type="binding site" evidence="4">
    <location>
        <position position="109"/>
    </location>
    <ligand>
        <name>D-ribulose 5-phosphate</name>
        <dbReference type="ChEBI" id="CHEBI:58121"/>
    </ligand>
</feature>
<evidence type="ECO:0000313" key="5">
    <source>
        <dbReference type="EMBL" id="PZD97772.1"/>
    </source>
</evidence>
<feature type="binding site" evidence="4">
    <location>
        <position position="133"/>
    </location>
    <ligand>
        <name>D-ribulose 5-phosphate</name>
        <dbReference type="ChEBI" id="CHEBI:58121"/>
    </ligand>
</feature>
<evidence type="ECO:0000256" key="3">
    <source>
        <dbReference type="PIRSR" id="PIRSR005384-1"/>
    </source>
</evidence>
<evidence type="ECO:0000256" key="2">
    <source>
        <dbReference type="ARBA" id="ARBA00023235"/>
    </source>
</evidence>
<evidence type="ECO:0000256" key="1">
    <source>
        <dbReference type="ARBA" id="ARBA00008754"/>
    </source>
</evidence>
<dbReference type="InterPro" id="IPR003500">
    <property type="entry name" value="RpiB_LacA_LacB"/>
</dbReference>
<feature type="binding site" evidence="4">
    <location>
        <position position="99"/>
    </location>
    <ligand>
        <name>D-ribulose 5-phosphate</name>
        <dbReference type="ChEBI" id="CHEBI:58121"/>
    </ligand>
</feature>
<dbReference type="EMBL" id="QKRB01000006">
    <property type="protein sequence ID" value="PZD97772.1"/>
    <property type="molecule type" value="Genomic_DNA"/>
</dbReference>
<dbReference type="InterPro" id="IPR004785">
    <property type="entry name" value="RpiB"/>
</dbReference>
<dbReference type="NCBIfam" id="TIGR00689">
    <property type="entry name" value="rpiB_lacA_lacB"/>
    <property type="match status" value="1"/>
</dbReference>
<evidence type="ECO:0000313" key="6">
    <source>
        <dbReference type="Proteomes" id="UP000249522"/>
    </source>
</evidence>
<comment type="similarity">
    <text evidence="1">Belongs to the LacAB/RpiB family.</text>
</comment>
<keyword evidence="6" id="KW-1185">Reference proteome</keyword>
<dbReference type="Gene3D" id="3.40.1400.10">
    <property type="entry name" value="Sugar-phosphate isomerase, RpiB/LacA/LacB"/>
    <property type="match status" value="1"/>
</dbReference>